<keyword evidence="5" id="KW-1185">Reference proteome</keyword>
<dbReference type="GO" id="GO:0003676">
    <property type="term" value="F:nucleic acid binding"/>
    <property type="evidence" value="ECO:0007669"/>
    <property type="project" value="InterPro"/>
</dbReference>
<dbReference type="AlphaFoldDB" id="A0A834WVZ1"/>
<dbReference type="InterPro" id="IPR012337">
    <property type="entry name" value="RNaseH-like_sf"/>
</dbReference>
<protein>
    <submittedName>
        <fullName evidence="4">Retrovirus-related Pol polyprotein from transposon TNT 1-94</fullName>
    </submittedName>
</protein>
<accession>A0A834WVZ1</accession>
<dbReference type="CDD" id="cd06222">
    <property type="entry name" value="RNase_H_like"/>
    <property type="match status" value="1"/>
</dbReference>
<evidence type="ECO:0000259" key="3">
    <source>
        <dbReference type="Pfam" id="PF22936"/>
    </source>
</evidence>
<proteinExistence type="predicted"/>
<dbReference type="Pfam" id="PF22936">
    <property type="entry name" value="Pol_BBD"/>
    <property type="match status" value="1"/>
</dbReference>
<feature type="domain" description="RNase H type-1" evidence="2">
    <location>
        <begin position="895"/>
        <end position="1010"/>
    </location>
</feature>
<dbReference type="Proteomes" id="UP000634136">
    <property type="component" value="Unassembled WGS sequence"/>
</dbReference>
<feature type="compositionally biased region" description="Polar residues" evidence="1">
    <location>
        <begin position="1"/>
        <end position="13"/>
    </location>
</feature>
<feature type="region of interest" description="Disordered" evidence="1">
    <location>
        <begin position="371"/>
        <end position="406"/>
    </location>
</feature>
<dbReference type="SUPFAM" id="SSF53098">
    <property type="entry name" value="Ribonuclease H-like"/>
    <property type="match status" value="1"/>
</dbReference>
<comment type="caution">
    <text evidence="4">The sequence shown here is derived from an EMBL/GenBank/DDBJ whole genome shotgun (WGS) entry which is preliminary data.</text>
</comment>
<gene>
    <name evidence="4" type="ORF">G2W53_015680</name>
</gene>
<evidence type="ECO:0000256" key="1">
    <source>
        <dbReference type="SAM" id="MobiDB-lite"/>
    </source>
</evidence>
<dbReference type="Pfam" id="PF13456">
    <property type="entry name" value="RVT_3"/>
    <property type="match status" value="1"/>
</dbReference>
<dbReference type="Gene3D" id="3.30.420.10">
    <property type="entry name" value="Ribonuclease H-like superfamily/Ribonuclease H"/>
    <property type="match status" value="1"/>
</dbReference>
<feature type="region of interest" description="Disordered" evidence="1">
    <location>
        <begin position="611"/>
        <end position="630"/>
    </location>
</feature>
<dbReference type="GO" id="GO:0004523">
    <property type="term" value="F:RNA-DNA hybrid ribonuclease activity"/>
    <property type="evidence" value="ECO:0007669"/>
    <property type="project" value="InterPro"/>
</dbReference>
<sequence>MEPSTHEQASGYDQFQEFPAANHDESENEDEHAVRALKNNIVSSAYMRTQKKEIRRQRISLSKSSLRLEGIHTLAIQHQEVESPASSNEEYPVDQVVEKFPPSAASAYGYKPLYNTAMPYFPFPYNLWSIHHPVSLDAQIGSALFSFLQLYGNTWQSQEIGKYLGANIVHGRNTRQNFSHIERIQTRLAGWKANCLSLAGRATLVQTVISTMPYYHMQNNVITKGIIQEIEKIERGFLWGSTSEKRKLHQVSWSKVCKPRSLGGLGIPKLDATNKAFLFKLDWQLLYNYDSLWVKTKLKVHKIPLPDDYVIYAALYSLPPEFSPIKTAYNTQDEAWSINSLISKCVAEEEKLKKEKSESAYLVSRSKFHSKKGKENSKNSNALAAKKDETFKKSGNKNNTGDGGGPKGNSSNLNCYFCKRKGHKKVGNGADVAVQFVGKVVLNLDSGFQLVLRDTFYIPSFTRNLVSISALDKAGYCFNFGNNKVDIFYNSKMIGECILSDGLYKLCSSSKNECLHVENTSAKRSNTKEQSFLLWHKRLGHIKDQVLPSLDYSDMETCIDCAKGKLTKTGKKSATHSEGFLELGFRFYSPTRGTRIVEALTVKHLELDVTESSCPQPPEMPESSTSVSIPLPSLTEVFPPVTVREETMTLPALEGDPGMPVPEIPQHHDPVPDIPQGHDPVPEISQVHEPVQEIPLRRSHRERRPAISTDYHVYLGEADYDIGHAVDPATIKEALHSPQIPELREEHWKEKICDYTDDLFQWDVTKLNRVLPAHITSKIVKFNPPIPNFGQDLPIWNPDSDEVLTLENEPWWTPNIQQIGFLEWLKSYLPRFFGNGETGASKTDFITPNDPAIVILNQAKIHNQALKLQELGNRTYTRSHPSAWMKPNPKWVKLNTDGAMIRESRKASCGRLLRDHDGRWVKGFIMHLGESTLVGAELWGMLKGLEMAWELGIRKLILESDSKKAFESITGSSSHSTSRRIKDLLKRNWKVDMVLIPRAINGCADKLGKKGAST</sequence>
<feature type="domain" description="Retrovirus-related Pol polyprotein from transposon TNT 1-94-like beta-barrel" evidence="3">
    <location>
        <begin position="421"/>
        <end position="476"/>
    </location>
</feature>
<dbReference type="EMBL" id="JAAIUW010000005">
    <property type="protein sequence ID" value="KAF7833347.1"/>
    <property type="molecule type" value="Genomic_DNA"/>
</dbReference>
<dbReference type="InterPro" id="IPR053151">
    <property type="entry name" value="RNase_H-like"/>
</dbReference>
<name>A0A834WVZ1_9FABA</name>
<dbReference type="InterPro" id="IPR036397">
    <property type="entry name" value="RNaseH_sf"/>
</dbReference>
<dbReference type="OrthoDB" id="1458854at2759"/>
<dbReference type="InterPro" id="IPR044730">
    <property type="entry name" value="RNase_H-like_dom_plant"/>
</dbReference>
<feature type="region of interest" description="Disordered" evidence="1">
    <location>
        <begin position="1"/>
        <end position="32"/>
    </location>
</feature>
<organism evidence="4 5">
    <name type="scientific">Senna tora</name>
    <dbReference type="NCBI Taxonomy" id="362788"/>
    <lineage>
        <taxon>Eukaryota</taxon>
        <taxon>Viridiplantae</taxon>
        <taxon>Streptophyta</taxon>
        <taxon>Embryophyta</taxon>
        <taxon>Tracheophyta</taxon>
        <taxon>Spermatophyta</taxon>
        <taxon>Magnoliopsida</taxon>
        <taxon>eudicotyledons</taxon>
        <taxon>Gunneridae</taxon>
        <taxon>Pentapetalae</taxon>
        <taxon>rosids</taxon>
        <taxon>fabids</taxon>
        <taxon>Fabales</taxon>
        <taxon>Fabaceae</taxon>
        <taxon>Caesalpinioideae</taxon>
        <taxon>Cassia clade</taxon>
        <taxon>Senna</taxon>
    </lineage>
</organism>
<evidence type="ECO:0000313" key="5">
    <source>
        <dbReference type="Proteomes" id="UP000634136"/>
    </source>
</evidence>
<reference evidence="4" key="1">
    <citation type="submission" date="2020-09" db="EMBL/GenBank/DDBJ databases">
        <title>Genome-Enabled Discovery of Anthraquinone Biosynthesis in Senna tora.</title>
        <authorList>
            <person name="Kang S.-H."/>
            <person name="Pandey R.P."/>
            <person name="Lee C.-M."/>
            <person name="Sim J.-S."/>
            <person name="Jeong J.-T."/>
            <person name="Choi B.-S."/>
            <person name="Jung M."/>
            <person name="Ginzburg D."/>
            <person name="Zhao K."/>
            <person name="Won S.Y."/>
            <person name="Oh T.-J."/>
            <person name="Yu Y."/>
            <person name="Kim N.-H."/>
            <person name="Lee O.R."/>
            <person name="Lee T.-H."/>
            <person name="Bashyal P."/>
            <person name="Kim T.-S."/>
            <person name="Lee W.-H."/>
            <person name="Kawkins C."/>
            <person name="Kim C.-K."/>
            <person name="Kim J.S."/>
            <person name="Ahn B.O."/>
            <person name="Rhee S.Y."/>
            <person name="Sohng J.K."/>
        </authorList>
    </citation>
    <scope>NUCLEOTIDE SEQUENCE</scope>
    <source>
        <tissue evidence="4">Leaf</tissue>
    </source>
</reference>
<evidence type="ECO:0000313" key="4">
    <source>
        <dbReference type="EMBL" id="KAF7833347.1"/>
    </source>
</evidence>
<dbReference type="InterPro" id="IPR054722">
    <property type="entry name" value="PolX-like_BBD"/>
</dbReference>
<dbReference type="PANTHER" id="PTHR47723">
    <property type="entry name" value="OS05G0353850 PROTEIN"/>
    <property type="match status" value="1"/>
</dbReference>
<evidence type="ECO:0000259" key="2">
    <source>
        <dbReference type="Pfam" id="PF13456"/>
    </source>
</evidence>
<dbReference type="InterPro" id="IPR002156">
    <property type="entry name" value="RNaseH_domain"/>
</dbReference>
<dbReference type="PANTHER" id="PTHR47723:SF13">
    <property type="entry name" value="PUTATIVE-RELATED"/>
    <property type="match status" value="1"/>
</dbReference>